<dbReference type="OrthoDB" id="3548654at2759"/>
<dbReference type="PROSITE" id="PS50297">
    <property type="entry name" value="ANK_REP_REGION"/>
    <property type="match status" value="2"/>
</dbReference>
<dbReference type="GeneID" id="54299984"/>
<evidence type="ECO:0000256" key="1">
    <source>
        <dbReference type="PROSITE-ProRule" id="PRU00023"/>
    </source>
</evidence>
<name>A0A6A6B0Z8_9PEZI</name>
<dbReference type="RefSeq" id="XP_033393425.1">
    <property type="nucleotide sequence ID" value="XM_033542487.1"/>
</dbReference>
<dbReference type="Proteomes" id="UP000799438">
    <property type="component" value="Unassembled WGS sequence"/>
</dbReference>
<dbReference type="InterPro" id="IPR002110">
    <property type="entry name" value="Ankyrin_rpt"/>
</dbReference>
<dbReference type="PANTHER" id="PTHR24148:SF64">
    <property type="entry name" value="HETEROKARYON INCOMPATIBILITY DOMAIN-CONTAINING PROTEIN"/>
    <property type="match status" value="1"/>
</dbReference>
<gene>
    <name evidence="4" type="ORF">K452DRAFT_301685</name>
</gene>
<feature type="repeat" description="ANK" evidence="1">
    <location>
        <begin position="531"/>
        <end position="553"/>
    </location>
</feature>
<evidence type="ECO:0000313" key="5">
    <source>
        <dbReference type="Proteomes" id="UP000799438"/>
    </source>
</evidence>
<evidence type="ECO:0000256" key="2">
    <source>
        <dbReference type="SAM" id="MobiDB-lite"/>
    </source>
</evidence>
<feature type="region of interest" description="Disordered" evidence="2">
    <location>
        <begin position="1177"/>
        <end position="1199"/>
    </location>
</feature>
<keyword evidence="5" id="KW-1185">Reference proteome</keyword>
<feature type="region of interest" description="Disordered" evidence="2">
    <location>
        <begin position="157"/>
        <end position="176"/>
    </location>
</feature>
<dbReference type="Pfam" id="PF26639">
    <property type="entry name" value="Het-6_barrel"/>
    <property type="match status" value="1"/>
</dbReference>
<proteinExistence type="predicted"/>
<dbReference type="Pfam" id="PF06985">
    <property type="entry name" value="HET"/>
    <property type="match status" value="1"/>
</dbReference>
<dbReference type="SUPFAM" id="SSF48403">
    <property type="entry name" value="Ankyrin repeat"/>
    <property type="match status" value="1"/>
</dbReference>
<feature type="repeat" description="ANK" evidence="1">
    <location>
        <begin position="498"/>
        <end position="530"/>
    </location>
</feature>
<dbReference type="InterPro" id="IPR036770">
    <property type="entry name" value="Ankyrin_rpt-contain_sf"/>
</dbReference>
<sequence>MPEDCEPGPSIRGPNAICSRRSEPLSVANSSGSSDSNSSAVLYLITDPVPTDVNHVKFTIESHDQGGISESSGIGRDPRSWTWFEACIFRPKDIVLSGPLQLEDSIVSDPTEFAELIHDLGWEMMVDESSNLRLWHLQRNKAEFSEWQRHVITWSRDTKPVPDTKPDPEENDGIQNGEGFVEILQPGDRIGVWARAQHSGRCNNVRYAEVQCVEDTESFTRSSQEKSLRSELPGANNRALEKGRSSSDAEDDPLLIVTPRQGSNDIENDENPLLRPDLLARFVFELGSEHSPMPEVEKSEAVTDPNITALLMDDIKPAEPPIYEHYGLSPFQYKPLPDENHIRVLKILRNEEGLIHCTMKNISMQDELHARPYHCLSYTWGNPHADGNFYQTNFEARAKGYQAKEWPIVCDGQLLLVHKNLYDALNQMPKDAWANRLNRKDKDGRSLIHFWAETGGEFVPSNEVDKSQAFQALARLGQDDIVGSTLAAGADINVLDAQGKSVLHYAAANGKLGILQSLVKAGVDINHEDDNGQTALELAAEGDHIDVVSYLMEILDIRDSEQTAVEPVSLPERPDDWIWIDAICINQEDSQEKASQIAIMDAIYSEAAFIKVWLGESDAFTETAVTLVNKLDAASGKFEKSDIIPYGMNENQNETFLKANLPVIRASEWLALGGLYRRQWFRRAWVFQELVSANDVVMFCGEHEISFRSFVEISRSLLERQQQLGIYRSTWLIPPHEPAYPLELNFCEMATYNRLRAEAIYLDSKHARERFSMANLLEKTRCLSSTVAHDKIYALAGLAAHRNPKFRFRADYETPVAKLYTVVARSVILETQSLGVLNDCMHSLSGTPALPSWVPDYSLTISMCLPAIHKACGALDQPSNILFQEGSIPLIQLPWHALQFFQVLSQNVPEGPIPAKYQPELIGSITQNLSPLNWDTLRLQAAVFDKIKYEPRPRSTKANAMFRLDPLWFDLVEKLDIKYHTGEGRYEALWRTLCTNCKVPSGEPPDESYGKQFRDLICALVCGEAQYRALRYKNGDLRSYAMLEALIASSMGKHHVVRAPSTDGSVNGPYFQELKPLIEHIERLVATEPDATSCFPTAEGIRNFGLYSPWKVFTDDGKVDPKANQPGFNTSFARVYRRRRIFVTEKKYIGLGPSDLEVGDVVALIPGCKTPMLLREEPVGEEESEGQQSHEEQGRHPPRYRAVGECYVHGIMQGEAVRDGQADFRTVDLV</sequence>
<keyword evidence="1" id="KW-0040">ANK repeat</keyword>
<dbReference type="InterPro" id="IPR010730">
    <property type="entry name" value="HET"/>
</dbReference>
<dbReference type="Pfam" id="PF12796">
    <property type="entry name" value="Ank_2"/>
    <property type="match status" value="1"/>
</dbReference>
<dbReference type="PANTHER" id="PTHR24148">
    <property type="entry name" value="ANKYRIN REPEAT DOMAIN-CONTAINING PROTEIN 39 HOMOLOG-RELATED"/>
    <property type="match status" value="1"/>
</dbReference>
<reference evidence="4" key="1">
    <citation type="journal article" date="2020" name="Stud. Mycol.">
        <title>101 Dothideomycetes genomes: a test case for predicting lifestyles and emergence of pathogens.</title>
        <authorList>
            <person name="Haridas S."/>
            <person name="Albert R."/>
            <person name="Binder M."/>
            <person name="Bloem J."/>
            <person name="Labutti K."/>
            <person name="Salamov A."/>
            <person name="Andreopoulos B."/>
            <person name="Baker S."/>
            <person name="Barry K."/>
            <person name="Bills G."/>
            <person name="Bluhm B."/>
            <person name="Cannon C."/>
            <person name="Castanera R."/>
            <person name="Culley D."/>
            <person name="Daum C."/>
            <person name="Ezra D."/>
            <person name="Gonzalez J."/>
            <person name="Henrissat B."/>
            <person name="Kuo A."/>
            <person name="Liang C."/>
            <person name="Lipzen A."/>
            <person name="Lutzoni F."/>
            <person name="Magnuson J."/>
            <person name="Mondo S."/>
            <person name="Nolan M."/>
            <person name="Ohm R."/>
            <person name="Pangilinan J."/>
            <person name="Park H.-J."/>
            <person name="Ramirez L."/>
            <person name="Alfaro M."/>
            <person name="Sun H."/>
            <person name="Tritt A."/>
            <person name="Yoshinaga Y."/>
            <person name="Zwiers L.-H."/>
            <person name="Turgeon B."/>
            <person name="Goodwin S."/>
            <person name="Spatafora J."/>
            <person name="Crous P."/>
            <person name="Grigoriev I."/>
        </authorList>
    </citation>
    <scope>NUCLEOTIDE SEQUENCE</scope>
    <source>
        <strain evidence="4">CBS 121167</strain>
    </source>
</reference>
<feature type="compositionally biased region" description="Low complexity" evidence="2">
    <location>
        <begin position="26"/>
        <end position="37"/>
    </location>
</feature>
<accession>A0A6A6B0Z8</accession>
<evidence type="ECO:0000313" key="4">
    <source>
        <dbReference type="EMBL" id="KAF2137710.1"/>
    </source>
</evidence>
<protein>
    <recommendedName>
        <fullName evidence="3">Heterokaryon incompatibility domain-containing protein</fullName>
    </recommendedName>
</protein>
<dbReference type="Gene3D" id="1.25.40.20">
    <property type="entry name" value="Ankyrin repeat-containing domain"/>
    <property type="match status" value="1"/>
</dbReference>
<dbReference type="EMBL" id="ML995500">
    <property type="protein sequence ID" value="KAF2137710.1"/>
    <property type="molecule type" value="Genomic_DNA"/>
</dbReference>
<feature type="region of interest" description="Disordered" evidence="2">
    <location>
        <begin position="215"/>
        <end position="254"/>
    </location>
</feature>
<feature type="region of interest" description="Disordered" evidence="2">
    <location>
        <begin position="1"/>
        <end position="37"/>
    </location>
</feature>
<dbReference type="PROSITE" id="PS50088">
    <property type="entry name" value="ANK_REPEAT"/>
    <property type="match status" value="2"/>
</dbReference>
<feature type="compositionally biased region" description="Basic and acidic residues" evidence="2">
    <location>
        <begin position="157"/>
        <end position="168"/>
    </location>
</feature>
<feature type="domain" description="Heterokaryon incompatibility" evidence="3">
    <location>
        <begin position="556"/>
        <end position="689"/>
    </location>
</feature>
<dbReference type="InterPro" id="IPR052895">
    <property type="entry name" value="HetReg/Transcr_Mod"/>
</dbReference>
<evidence type="ECO:0000259" key="3">
    <source>
        <dbReference type="Pfam" id="PF06985"/>
    </source>
</evidence>
<dbReference type="AlphaFoldDB" id="A0A6A6B0Z8"/>
<organism evidence="4 5">
    <name type="scientific">Aplosporella prunicola CBS 121167</name>
    <dbReference type="NCBI Taxonomy" id="1176127"/>
    <lineage>
        <taxon>Eukaryota</taxon>
        <taxon>Fungi</taxon>
        <taxon>Dikarya</taxon>
        <taxon>Ascomycota</taxon>
        <taxon>Pezizomycotina</taxon>
        <taxon>Dothideomycetes</taxon>
        <taxon>Dothideomycetes incertae sedis</taxon>
        <taxon>Botryosphaeriales</taxon>
        <taxon>Aplosporellaceae</taxon>
        <taxon>Aplosporella</taxon>
    </lineage>
</organism>
<dbReference type="SMART" id="SM00248">
    <property type="entry name" value="ANK"/>
    <property type="match status" value="3"/>
</dbReference>